<feature type="compositionally biased region" description="Polar residues" evidence="1">
    <location>
        <begin position="366"/>
        <end position="376"/>
    </location>
</feature>
<dbReference type="InterPro" id="IPR018839">
    <property type="entry name" value="Tscrpt-silencing_Clr2_C"/>
</dbReference>
<evidence type="ECO:0000313" key="5">
    <source>
        <dbReference type="Proteomes" id="UP000076727"/>
    </source>
</evidence>
<dbReference type="EMBL" id="KV429043">
    <property type="protein sequence ID" value="KZT71979.1"/>
    <property type="molecule type" value="Genomic_DNA"/>
</dbReference>
<name>A0A165SH26_9APHY</name>
<evidence type="ECO:0008006" key="6">
    <source>
        <dbReference type="Google" id="ProtNLM"/>
    </source>
</evidence>
<protein>
    <recommendedName>
        <fullName evidence="6">Cryptic loci regulator 2 N-terminal domain-containing protein</fullName>
    </recommendedName>
</protein>
<feature type="domain" description="Cryptic loci regulator 2 C-terminal" evidence="2">
    <location>
        <begin position="526"/>
        <end position="770"/>
    </location>
</feature>
<feature type="compositionally biased region" description="Basic residues" evidence="1">
    <location>
        <begin position="178"/>
        <end position="189"/>
    </location>
</feature>
<feature type="region of interest" description="Disordered" evidence="1">
    <location>
        <begin position="1"/>
        <end position="26"/>
    </location>
</feature>
<dbReference type="GO" id="GO:0030466">
    <property type="term" value="P:silent mating-type cassette heterochromatin formation"/>
    <property type="evidence" value="ECO:0007669"/>
    <property type="project" value="TreeGrafter"/>
</dbReference>
<reference evidence="4 5" key="1">
    <citation type="journal article" date="2016" name="Mol. Biol. Evol.">
        <title>Comparative Genomics of Early-Diverging Mushroom-Forming Fungi Provides Insights into the Origins of Lignocellulose Decay Capabilities.</title>
        <authorList>
            <person name="Nagy L.G."/>
            <person name="Riley R."/>
            <person name="Tritt A."/>
            <person name="Adam C."/>
            <person name="Daum C."/>
            <person name="Floudas D."/>
            <person name="Sun H."/>
            <person name="Yadav J.S."/>
            <person name="Pangilinan J."/>
            <person name="Larsson K.H."/>
            <person name="Matsuura K."/>
            <person name="Barry K."/>
            <person name="Labutti K."/>
            <person name="Kuo R."/>
            <person name="Ohm R.A."/>
            <person name="Bhattacharya S.S."/>
            <person name="Shirouzu T."/>
            <person name="Yoshinaga Y."/>
            <person name="Martin F.M."/>
            <person name="Grigoriev I.V."/>
            <person name="Hibbett D.S."/>
        </authorList>
    </citation>
    <scope>NUCLEOTIDE SEQUENCE [LARGE SCALE GENOMIC DNA]</scope>
    <source>
        <strain evidence="4 5">L-15889</strain>
    </source>
</reference>
<evidence type="ECO:0000256" key="1">
    <source>
        <dbReference type="SAM" id="MobiDB-lite"/>
    </source>
</evidence>
<feature type="region of interest" description="Disordered" evidence="1">
    <location>
        <begin position="365"/>
        <end position="401"/>
    </location>
</feature>
<sequence length="869" mass="95761">MSHRRSGAHHVMPDNPEWITFPRSDGDPKCLPKNTERIVDSKGEVNYMRVVLLDESAAINWRVSIGSQLATMLNLPEGPNYVLQDWPSGYQFYDHNKGPVASPRHDPYLCGSTLVNRFRSMNEFTPHAFWLMTDETLSRANCACKYCAKKPQRVVTEVLDLPSGPRRTSSLPGSPSKSIRRHREIRKPKPYAQVRRAPKPLKAPRTGPDQSLVPERDTDIRHALVTGGLSTPRWHRKSEVVWCAINPPIRGETEDDFIEFWPGYVERVDVHTELRGKVDTNGLPTETQPAVQGLGARTADDIADIATPPTEPMWDLHQWQSYNIKLFAITHACAVSDREVLPYLAYAPPGELLGRLQDLLPEVMQSKASETSSDLSRTFDFDPIPKPPQDDGPSASRDPTHFRDAVAPFSLAVQIASNVAGYWSPTDEWECKFSVPLDKPPPAPGSEAHAPAPSQEPDSGMSLHAIMNQAAQNNAVDVNRRATAQHMNVDGIYRPPGMPDGEFEQMRIRILGQRMSGSQIVTQTRYQGLWWGAEHIWTDELVRLKLARCQFAPAGTDIFYPPAGPSASARAHAEGSGYAGVVEESQMGAAEKGLFMLLEGLFVADIPNEDGSIIKECRGCGQLYELADEDWEDPTETNQQPSQANGSGKGKRKERASDSVTGDVTSDDAIASHGSSGPSFMPGPSPLKPPPLPNPDPTVSVADTAKAAMAQTTRGVRKSTRTVGGQLSHPPDSVPYALPKPPKGFKFRRIHPTGHEVVVSLSLISGRYYPGLLEHPLMQSVVQKAFEVPPEDGGLDKSRHIWAMEGLVAGVHQSMDSQIWKSSRNAMFKDADIEARDHFTLLWEEIKGTQSQVDGTQLMSANAMDVEIP</sequence>
<dbReference type="InterPro" id="IPR031915">
    <property type="entry name" value="Clr2_N"/>
</dbReference>
<dbReference type="Pfam" id="PF16761">
    <property type="entry name" value="Clr2_transil"/>
    <property type="match status" value="1"/>
</dbReference>
<dbReference type="Pfam" id="PF10383">
    <property type="entry name" value="Clr2"/>
    <property type="match status" value="1"/>
</dbReference>
<feature type="compositionally biased region" description="Polar residues" evidence="1">
    <location>
        <begin position="166"/>
        <end position="177"/>
    </location>
</feature>
<feature type="region of interest" description="Disordered" evidence="1">
    <location>
        <begin position="631"/>
        <end position="738"/>
    </location>
</feature>
<dbReference type="PANTHER" id="PTHR38046">
    <property type="entry name" value="CRYPTIC LOCI REGULATOR 2"/>
    <property type="match status" value="1"/>
</dbReference>
<dbReference type="OrthoDB" id="2421327at2759"/>
<dbReference type="InterPro" id="IPR038986">
    <property type="entry name" value="Clr2"/>
</dbReference>
<dbReference type="GO" id="GO:0070824">
    <property type="term" value="C:SHREC complex"/>
    <property type="evidence" value="ECO:0007669"/>
    <property type="project" value="InterPro"/>
</dbReference>
<feature type="compositionally biased region" description="Polar residues" evidence="1">
    <location>
        <begin position="636"/>
        <end position="646"/>
    </location>
</feature>
<feature type="compositionally biased region" description="Pro residues" evidence="1">
    <location>
        <begin position="681"/>
        <end position="696"/>
    </location>
</feature>
<dbReference type="AlphaFoldDB" id="A0A165SH26"/>
<dbReference type="GO" id="GO:0031934">
    <property type="term" value="C:mating-type region heterochromatin"/>
    <property type="evidence" value="ECO:0007669"/>
    <property type="project" value="TreeGrafter"/>
</dbReference>
<gene>
    <name evidence="4" type="ORF">DAEQUDRAFT_763465</name>
</gene>
<accession>A0A165SH26</accession>
<evidence type="ECO:0000313" key="4">
    <source>
        <dbReference type="EMBL" id="KZT71979.1"/>
    </source>
</evidence>
<feature type="compositionally biased region" description="Low complexity" evidence="1">
    <location>
        <begin position="658"/>
        <end position="680"/>
    </location>
</feature>
<feature type="region of interest" description="Disordered" evidence="1">
    <location>
        <begin position="436"/>
        <end position="460"/>
    </location>
</feature>
<dbReference type="PANTHER" id="PTHR38046:SF1">
    <property type="entry name" value="CRYPTIC LOCI REGULATOR 2"/>
    <property type="match status" value="1"/>
</dbReference>
<feature type="domain" description="Cryptic loci regulator 2 N-terminal" evidence="3">
    <location>
        <begin position="81"/>
        <end position="147"/>
    </location>
</feature>
<evidence type="ECO:0000259" key="2">
    <source>
        <dbReference type="Pfam" id="PF10383"/>
    </source>
</evidence>
<dbReference type="GO" id="GO:0033553">
    <property type="term" value="C:rDNA heterochromatin"/>
    <property type="evidence" value="ECO:0007669"/>
    <property type="project" value="TreeGrafter"/>
</dbReference>
<feature type="region of interest" description="Disordered" evidence="1">
    <location>
        <begin position="161"/>
        <end position="213"/>
    </location>
</feature>
<proteinExistence type="predicted"/>
<organism evidence="4 5">
    <name type="scientific">Daedalea quercina L-15889</name>
    <dbReference type="NCBI Taxonomy" id="1314783"/>
    <lineage>
        <taxon>Eukaryota</taxon>
        <taxon>Fungi</taxon>
        <taxon>Dikarya</taxon>
        <taxon>Basidiomycota</taxon>
        <taxon>Agaricomycotina</taxon>
        <taxon>Agaricomycetes</taxon>
        <taxon>Polyporales</taxon>
        <taxon>Fomitopsis</taxon>
    </lineage>
</organism>
<evidence type="ECO:0000259" key="3">
    <source>
        <dbReference type="Pfam" id="PF16761"/>
    </source>
</evidence>
<dbReference type="STRING" id="1314783.A0A165SH26"/>
<keyword evidence="5" id="KW-1185">Reference proteome</keyword>
<dbReference type="Proteomes" id="UP000076727">
    <property type="component" value="Unassembled WGS sequence"/>
</dbReference>